<dbReference type="AlphaFoldDB" id="T0JX22"/>
<reference evidence="2" key="1">
    <citation type="journal article" date="2013" name="Mol. Plant Microbe Interact.">
        <title>Global aspects of pacC regulation of pathogenicity genes in Colletotrichum gloeosporioides as revealed by transcriptome analysis.</title>
        <authorList>
            <person name="Alkan N."/>
            <person name="Meng X."/>
            <person name="Friedlander G."/>
            <person name="Reuveni E."/>
            <person name="Sukno S."/>
            <person name="Sherman A."/>
            <person name="Thon M."/>
            <person name="Fluhr R."/>
            <person name="Prusky D."/>
        </authorList>
    </citation>
    <scope>NUCLEOTIDE SEQUENCE [LARGE SCALE GENOMIC DNA]</scope>
    <source>
        <strain evidence="2">Cg-14</strain>
    </source>
</reference>
<evidence type="ECO:0000313" key="2">
    <source>
        <dbReference type="Proteomes" id="UP000015530"/>
    </source>
</evidence>
<organism evidence="1 2">
    <name type="scientific">Colletotrichum gloeosporioides (strain Cg-14)</name>
    <name type="common">Anthracnose fungus</name>
    <name type="synonym">Glomerella cingulata</name>
    <dbReference type="NCBI Taxonomy" id="1237896"/>
    <lineage>
        <taxon>Eukaryota</taxon>
        <taxon>Fungi</taxon>
        <taxon>Dikarya</taxon>
        <taxon>Ascomycota</taxon>
        <taxon>Pezizomycotina</taxon>
        <taxon>Sordariomycetes</taxon>
        <taxon>Hypocreomycetidae</taxon>
        <taxon>Glomerellales</taxon>
        <taxon>Glomerellaceae</taxon>
        <taxon>Colletotrichum</taxon>
        <taxon>Colletotrichum gloeosporioides species complex</taxon>
    </lineage>
</organism>
<dbReference type="HOGENOM" id="CLU_2527321_0_0_1"/>
<accession>T0JX22</accession>
<proteinExistence type="predicted"/>
<evidence type="ECO:0000313" key="1">
    <source>
        <dbReference type="EMBL" id="EQB44938.1"/>
    </source>
</evidence>
<dbReference type="Proteomes" id="UP000015530">
    <property type="component" value="Unassembled WGS sequence"/>
</dbReference>
<dbReference type="EMBL" id="AMYD01003857">
    <property type="protein sequence ID" value="EQB44938.1"/>
    <property type="molecule type" value="Genomic_DNA"/>
</dbReference>
<sequence length="84" mass="8936">MASMALARATAVAKNAIGISTAGSFSEIGYDLSKYVSPSGERNCLYPEALKTTSSSSTASHSQVRTYPRARNAAFLFLVNVGEW</sequence>
<gene>
    <name evidence="1" type="ORF">CGLO_16256</name>
</gene>
<protein>
    <submittedName>
        <fullName evidence="1">Uncharacterized protein</fullName>
    </submittedName>
</protein>
<comment type="caution">
    <text evidence="1">The sequence shown here is derived from an EMBL/GenBank/DDBJ whole genome shotgun (WGS) entry which is preliminary data.</text>
</comment>
<name>T0JX22_COLGC</name>